<dbReference type="Proteomes" id="UP000499080">
    <property type="component" value="Unassembled WGS sequence"/>
</dbReference>
<sequence length="93" mass="10683">MATFFSIWDEGQDTCARNPFSKLPHQTSGRTFDYPQRLMRNKPTYTADIQRNRVSNLELSGSKAEAFSLYHLSPAPYVKRQIGKTWSAPLTTR</sequence>
<comment type="caution">
    <text evidence="1">The sequence shown here is derived from an EMBL/GenBank/DDBJ whole genome shotgun (WGS) entry which is preliminary data.</text>
</comment>
<keyword evidence="2" id="KW-1185">Reference proteome</keyword>
<dbReference type="EMBL" id="BGPR01097916">
    <property type="protein sequence ID" value="GBM47237.1"/>
    <property type="molecule type" value="Genomic_DNA"/>
</dbReference>
<evidence type="ECO:0000313" key="2">
    <source>
        <dbReference type="Proteomes" id="UP000499080"/>
    </source>
</evidence>
<organism evidence="1 2">
    <name type="scientific">Araneus ventricosus</name>
    <name type="common">Orbweaver spider</name>
    <name type="synonym">Epeira ventricosa</name>
    <dbReference type="NCBI Taxonomy" id="182803"/>
    <lineage>
        <taxon>Eukaryota</taxon>
        <taxon>Metazoa</taxon>
        <taxon>Ecdysozoa</taxon>
        <taxon>Arthropoda</taxon>
        <taxon>Chelicerata</taxon>
        <taxon>Arachnida</taxon>
        <taxon>Araneae</taxon>
        <taxon>Araneomorphae</taxon>
        <taxon>Entelegynae</taxon>
        <taxon>Araneoidea</taxon>
        <taxon>Araneidae</taxon>
        <taxon>Araneus</taxon>
    </lineage>
</organism>
<accession>A0A4Y2G1T3</accession>
<reference evidence="1 2" key="1">
    <citation type="journal article" date="2019" name="Sci. Rep.">
        <title>Orb-weaving spider Araneus ventricosus genome elucidates the spidroin gene catalogue.</title>
        <authorList>
            <person name="Kono N."/>
            <person name="Nakamura H."/>
            <person name="Ohtoshi R."/>
            <person name="Moran D.A.P."/>
            <person name="Shinohara A."/>
            <person name="Yoshida Y."/>
            <person name="Fujiwara M."/>
            <person name="Mori M."/>
            <person name="Tomita M."/>
            <person name="Arakawa K."/>
        </authorList>
    </citation>
    <scope>NUCLEOTIDE SEQUENCE [LARGE SCALE GENOMIC DNA]</scope>
</reference>
<name>A0A4Y2G1T3_ARAVE</name>
<gene>
    <name evidence="1" type="ORF">AVEN_136602_1</name>
</gene>
<evidence type="ECO:0000313" key="1">
    <source>
        <dbReference type="EMBL" id="GBM47237.1"/>
    </source>
</evidence>
<dbReference type="AlphaFoldDB" id="A0A4Y2G1T3"/>
<dbReference type="OrthoDB" id="1099063at2759"/>
<protein>
    <submittedName>
        <fullName evidence="1">Uncharacterized protein</fullName>
    </submittedName>
</protein>
<proteinExistence type="predicted"/>